<keyword evidence="2" id="KW-0479">Metal-binding</keyword>
<dbReference type="PANTHER" id="PTHR11228">
    <property type="entry name" value="RADICAL SAM DOMAIN PROTEIN"/>
    <property type="match status" value="1"/>
</dbReference>
<dbReference type="SFLD" id="SFLDG01067">
    <property type="entry name" value="SPASM/twitch_domain_containing"/>
    <property type="match status" value="1"/>
</dbReference>
<dbReference type="PROSITE" id="PS51918">
    <property type="entry name" value="RADICAL_SAM"/>
    <property type="match status" value="1"/>
</dbReference>
<proteinExistence type="predicted"/>
<dbReference type="GO" id="GO:0051539">
    <property type="term" value="F:4 iron, 4 sulfur cluster binding"/>
    <property type="evidence" value="ECO:0007669"/>
    <property type="project" value="UniProtKB-KW"/>
</dbReference>
<evidence type="ECO:0000313" key="7">
    <source>
        <dbReference type="Proteomes" id="UP000295281"/>
    </source>
</evidence>
<dbReference type="Gene3D" id="3.20.20.70">
    <property type="entry name" value="Aldolase class I"/>
    <property type="match status" value="1"/>
</dbReference>
<dbReference type="GO" id="GO:0003824">
    <property type="term" value="F:catalytic activity"/>
    <property type="evidence" value="ECO:0007669"/>
    <property type="project" value="InterPro"/>
</dbReference>
<accession>A0A4R6UZV0</accession>
<dbReference type="OrthoDB" id="9782387at2"/>
<dbReference type="RefSeq" id="WP_133741216.1">
    <property type="nucleotide sequence ID" value="NZ_SNYN01000005.1"/>
</dbReference>
<evidence type="ECO:0000256" key="3">
    <source>
        <dbReference type="ARBA" id="ARBA00023004"/>
    </source>
</evidence>
<dbReference type="SFLD" id="SFLDS00029">
    <property type="entry name" value="Radical_SAM"/>
    <property type="match status" value="1"/>
</dbReference>
<organism evidence="6 7">
    <name type="scientific">Actinorugispora endophytica</name>
    <dbReference type="NCBI Taxonomy" id="1605990"/>
    <lineage>
        <taxon>Bacteria</taxon>
        <taxon>Bacillati</taxon>
        <taxon>Actinomycetota</taxon>
        <taxon>Actinomycetes</taxon>
        <taxon>Streptosporangiales</taxon>
        <taxon>Nocardiopsidaceae</taxon>
        <taxon>Actinorugispora</taxon>
    </lineage>
</organism>
<evidence type="ECO:0000256" key="1">
    <source>
        <dbReference type="ARBA" id="ARBA00022691"/>
    </source>
</evidence>
<dbReference type="InterPro" id="IPR007197">
    <property type="entry name" value="rSAM"/>
</dbReference>
<gene>
    <name evidence="6" type="ORF">EV190_105244</name>
</gene>
<dbReference type="AlphaFoldDB" id="A0A4R6UZV0"/>
<dbReference type="Pfam" id="PF04055">
    <property type="entry name" value="Radical_SAM"/>
    <property type="match status" value="1"/>
</dbReference>
<keyword evidence="7" id="KW-1185">Reference proteome</keyword>
<reference evidence="6 7" key="1">
    <citation type="submission" date="2019-03" db="EMBL/GenBank/DDBJ databases">
        <title>Genomic Encyclopedia of Type Strains, Phase IV (KMG-IV): sequencing the most valuable type-strain genomes for metagenomic binning, comparative biology and taxonomic classification.</title>
        <authorList>
            <person name="Goeker M."/>
        </authorList>
    </citation>
    <scope>NUCLEOTIDE SEQUENCE [LARGE SCALE GENOMIC DNA]</scope>
    <source>
        <strain evidence="6 7">DSM 46770</strain>
    </source>
</reference>
<dbReference type="InterPro" id="IPR006638">
    <property type="entry name" value="Elp3/MiaA/NifB-like_rSAM"/>
</dbReference>
<comment type="caution">
    <text evidence="6">The sequence shown here is derived from an EMBL/GenBank/DDBJ whole genome shotgun (WGS) entry which is preliminary data.</text>
</comment>
<dbReference type="InterPro" id="IPR058240">
    <property type="entry name" value="rSAM_sf"/>
</dbReference>
<protein>
    <submittedName>
        <fullName evidence="6">Radical SAM protein with 4Fe4S-binding SPASM domain</fullName>
    </submittedName>
</protein>
<dbReference type="Proteomes" id="UP000295281">
    <property type="component" value="Unassembled WGS sequence"/>
</dbReference>
<name>A0A4R6UZV0_9ACTN</name>
<keyword evidence="3" id="KW-0408">Iron</keyword>
<sequence length="364" mass="39151">MKRSLLVDTHANSCYFRTSVSGDGRKALVQITERCNLHCAHCFVSSTRVGNDMALDAITSVVLPRLRAARVERVTLTGGEPFVHPDIMEICRTVTDTGMSLGICTNATQASDEQIAHLAELGVHVNVSFDGFRPESHGKFRGNQASFATTLATTTKFAEAGLLQGLLSTPNALTDPEEFADLCEFASEVGAKYVLMNPLSSFGRGIKSKGRLAADAAKMDAIRAVTRRFADRVELVDIRFPNGDKPLGGCDAGKLIYVFTDGQLAVCPYLVFAARNPISRYPDTDFLAGNILDHDVEKPLDGYDFHTRFRVGDNPTCTSCVMENSCGKGCPAAVVANGGRIGDIDTEQCPVAPEGVRLLPVSLA</sequence>
<feature type="domain" description="Radical SAM core" evidence="5">
    <location>
        <begin position="21"/>
        <end position="232"/>
    </location>
</feature>
<dbReference type="PANTHER" id="PTHR11228:SF35">
    <property type="entry name" value="MOLYBDENUM COFACTOR BIOSYNTHESIS PROTEIN A-RELATED"/>
    <property type="match status" value="1"/>
</dbReference>
<keyword evidence="4" id="KW-0411">Iron-sulfur</keyword>
<evidence type="ECO:0000256" key="4">
    <source>
        <dbReference type="ARBA" id="ARBA00023014"/>
    </source>
</evidence>
<dbReference type="CDD" id="cd01335">
    <property type="entry name" value="Radical_SAM"/>
    <property type="match status" value="1"/>
</dbReference>
<evidence type="ECO:0000313" key="6">
    <source>
        <dbReference type="EMBL" id="TDQ53122.1"/>
    </source>
</evidence>
<dbReference type="EMBL" id="SNYN01000005">
    <property type="protein sequence ID" value="TDQ53122.1"/>
    <property type="molecule type" value="Genomic_DNA"/>
</dbReference>
<keyword evidence="1" id="KW-0949">S-adenosyl-L-methionine</keyword>
<evidence type="ECO:0000256" key="2">
    <source>
        <dbReference type="ARBA" id="ARBA00022723"/>
    </source>
</evidence>
<dbReference type="GO" id="GO:0046872">
    <property type="term" value="F:metal ion binding"/>
    <property type="evidence" value="ECO:0007669"/>
    <property type="project" value="UniProtKB-KW"/>
</dbReference>
<dbReference type="SUPFAM" id="SSF102114">
    <property type="entry name" value="Radical SAM enzymes"/>
    <property type="match status" value="1"/>
</dbReference>
<dbReference type="InterPro" id="IPR050377">
    <property type="entry name" value="Radical_SAM_PqqE_MftC-like"/>
</dbReference>
<dbReference type="SMART" id="SM00729">
    <property type="entry name" value="Elp3"/>
    <property type="match status" value="1"/>
</dbReference>
<evidence type="ECO:0000259" key="5">
    <source>
        <dbReference type="PROSITE" id="PS51918"/>
    </source>
</evidence>
<dbReference type="InterPro" id="IPR013785">
    <property type="entry name" value="Aldolase_TIM"/>
</dbReference>